<evidence type="ECO:0000313" key="2">
    <source>
        <dbReference type="EMBL" id="TRY94496.1"/>
    </source>
</evidence>
<evidence type="ECO:0000313" key="3">
    <source>
        <dbReference type="Proteomes" id="UP000316079"/>
    </source>
</evidence>
<accession>A0A553QXF4</accession>
<dbReference type="AlphaFoldDB" id="A0A553QXF4"/>
<reference evidence="2 3" key="1">
    <citation type="journal article" date="2019" name="Sci. Data">
        <title>Hybrid genome assembly and annotation of Danionella translucida.</title>
        <authorList>
            <person name="Kadobianskyi M."/>
            <person name="Schulze L."/>
            <person name="Schuelke M."/>
            <person name="Judkewitz B."/>
        </authorList>
    </citation>
    <scope>NUCLEOTIDE SEQUENCE [LARGE SCALE GENOMIC DNA]</scope>
    <source>
        <strain evidence="2 3">Bolton</strain>
    </source>
</reference>
<keyword evidence="3" id="KW-1185">Reference proteome</keyword>
<protein>
    <submittedName>
        <fullName evidence="2">Uncharacterized protein</fullName>
    </submittedName>
</protein>
<feature type="compositionally biased region" description="Basic and acidic residues" evidence="1">
    <location>
        <begin position="8"/>
        <end position="33"/>
    </location>
</feature>
<name>A0A553QXF4_9TELE</name>
<organism evidence="2 3">
    <name type="scientific">Danionella cerebrum</name>
    <dbReference type="NCBI Taxonomy" id="2873325"/>
    <lineage>
        <taxon>Eukaryota</taxon>
        <taxon>Metazoa</taxon>
        <taxon>Chordata</taxon>
        <taxon>Craniata</taxon>
        <taxon>Vertebrata</taxon>
        <taxon>Euteleostomi</taxon>
        <taxon>Actinopterygii</taxon>
        <taxon>Neopterygii</taxon>
        <taxon>Teleostei</taxon>
        <taxon>Ostariophysi</taxon>
        <taxon>Cypriniformes</taxon>
        <taxon>Danionidae</taxon>
        <taxon>Danioninae</taxon>
        <taxon>Danionella</taxon>
    </lineage>
</organism>
<comment type="caution">
    <text evidence="2">The sequence shown here is derived from an EMBL/GenBank/DDBJ whole genome shotgun (WGS) entry which is preliminary data.</text>
</comment>
<sequence>MWAGQEHGYLEGHHHPFEINQEHPKDHQIHEDGGSSQVLQS</sequence>
<evidence type="ECO:0000256" key="1">
    <source>
        <dbReference type="SAM" id="MobiDB-lite"/>
    </source>
</evidence>
<dbReference type="OrthoDB" id="239812at2759"/>
<feature type="region of interest" description="Disordered" evidence="1">
    <location>
        <begin position="1"/>
        <end position="41"/>
    </location>
</feature>
<gene>
    <name evidence="2" type="ORF">DNTS_003532</name>
</gene>
<dbReference type="Proteomes" id="UP000316079">
    <property type="component" value="Unassembled WGS sequence"/>
</dbReference>
<dbReference type="EMBL" id="SRMA01025439">
    <property type="protein sequence ID" value="TRY94496.1"/>
    <property type="molecule type" value="Genomic_DNA"/>
</dbReference>
<proteinExistence type="predicted"/>